<dbReference type="PANTHER" id="PTHR10337:SF6">
    <property type="entry name" value="CENTROSOMAL PROTEIN OF 152 KDA"/>
    <property type="match status" value="1"/>
</dbReference>
<feature type="region of interest" description="Disordered" evidence="2">
    <location>
        <begin position="658"/>
        <end position="764"/>
    </location>
</feature>
<feature type="coiled-coil region" evidence="1">
    <location>
        <begin position="1498"/>
        <end position="1569"/>
    </location>
</feature>
<feature type="compositionally biased region" description="Basic and acidic residues" evidence="2">
    <location>
        <begin position="1720"/>
        <end position="1732"/>
    </location>
</feature>
<feature type="compositionally biased region" description="Basic and acidic residues" evidence="2">
    <location>
        <begin position="873"/>
        <end position="891"/>
    </location>
</feature>
<feature type="compositionally biased region" description="Basic and acidic residues" evidence="2">
    <location>
        <begin position="2188"/>
        <end position="2199"/>
    </location>
</feature>
<proteinExistence type="predicted"/>
<evidence type="ECO:0000313" key="3">
    <source>
        <dbReference type="EMBL" id="GFO09482.1"/>
    </source>
</evidence>
<feature type="compositionally biased region" description="Low complexity" evidence="2">
    <location>
        <begin position="259"/>
        <end position="269"/>
    </location>
</feature>
<feature type="coiled-coil region" evidence="1">
    <location>
        <begin position="391"/>
        <end position="418"/>
    </location>
</feature>
<feature type="region of interest" description="Disordered" evidence="2">
    <location>
        <begin position="1704"/>
        <end position="1744"/>
    </location>
</feature>
<feature type="compositionally biased region" description="Polar residues" evidence="2">
    <location>
        <begin position="2388"/>
        <end position="2403"/>
    </location>
</feature>
<feature type="compositionally biased region" description="Basic and acidic residues" evidence="2">
    <location>
        <begin position="658"/>
        <end position="692"/>
    </location>
</feature>
<keyword evidence="1" id="KW-0175">Coiled coil</keyword>
<feature type="compositionally biased region" description="Low complexity" evidence="2">
    <location>
        <begin position="1704"/>
        <end position="1719"/>
    </location>
</feature>
<protein>
    <submittedName>
        <fullName evidence="3">Centrosomal protein of 152 kDa-like</fullName>
    </submittedName>
</protein>
<evidence type="ECO:0000313" key="4">
    <source>
        <dbReference type="Proteomes" id="UP000735302"/>
    </source>
</evidence>
<feature type="region of interest" description="Disordered" evidence="2">
    <location>
        <begin position="1024"/>
        <end position="1079"/>
    </location>
</feature>
<feature type="region of interest" description="Disordered" evidence="2">
    <location>
        <begin position="1"/>
        <end position="56"/>
    </location>
</feature>
<feature type="compositionally biased region" description="Basic and acidic residues" evidence="2">
    <location>
        <begin position="2032"/>
        <end position="2044"/>
    </location>
</feature>
<feature type="region of interest" description="Disordered" evidence="2">
    <location>
        <begin position="873"/>
        <end position="913"/>
    </location>
</feature>
<feature type="region of interest" description="Disordered" evidence="2">
    <location>
        <begin position="1967"/>
        <end position="2085"/>
    </location>
</feature>
<dbReference type="Proteomes" id="UP000735302">
    <property type="component" value="Unassembled WGS sequence"/>
</dbReference>
<feature type="coiled-coil region" evidence="1">
    <location>
        <begin position="926"/>
        <end position="957"/>
    </location>
</feature>
<feature type="compositionally biased region" description="Basic and acidic residues" evidence="2">
    <location>
        <begin position="2270"/>
        <end position="2284"/>
    </location>
</feature>
<comment type="caution">
    <text evidence="3">The sequence shown here is derived from an EMBL/GenBank/DDBJ whole genome shotgun (WGS) entry which is preliminary data.</text>
</comment>
<evidence type="ECO:0000256" key="1">
    <source>
        <dbReference type="SAM" id="Coils"/>
    </source>
</evidence>
<feature type="compositionally biased region" description="Basic and acidic residues" evidence="2">
    <location>
        <begin position="2366"/>
        <end position="2383"/>
    </location>
</feature>
<feature type="region of interest" description="Disordered" evidence="2">
    <location>
        <begin position="2164"/>
        <end position="2199"/>
    </location>
</feature>
<feature type="coiled-coil region" evidence="1">
    <location>
        <begin position="1209"/>
        <end position="1236"/>
    </location>
</feature>
<dbReference type="GO" id="GO:0005813">
    <property type="term" value="C:centrosome"/>
    <property type="evidence" value="ECO:0007669"/>
    <property type="project" value="TreeGrafter"/>
</dbReference>
<feature type="compositionally biased region" description="Basic and acidic residues" evidence="2">
    <location>
        <begin position="792"/>
        <end position="811"/>
    </location>
</feature>
<feature type="compositionally biased region" description="Acidic residues" evidence="2">
    <location>
        <begin position="1"/>
        <end position="15"/>
    </location>
</feature>
<keyword evidence="4" id="KW-1185">Reference proteome</keyword>
<gene>
    <name evidence="3" type="ORF">PoB_003598700</name>
</gene>
<accession>A0AAV4ARA7</accession>
<feature type="compositionally biased region" description="Basic and acidic residues" evidence="2">
    <location>
        <begin position="2336"/>
        <end position="2349"/>
    </location>
</feature>
<feature type="coiled-coil region" evidence="1">
    <location>
        <begin position="150"/>
        <end position="195"/>
    </location>
</feature>
<feature type="region of interest" description="Disordered" evidence="2">
    <location>
        <begin position="2540"/>
        <end position="2560"/>
    </location>
</feature>
<dbReference type="InterPro" id="IPR051235">
    <property type="entry name" value="CEP152/SHC-Transforming"/>
</dbReference>
<feature type="compositionally biased region" description="Polar residues" evidence="2">
    <location>
        <begin position="2545"/>
        <end position="2555"/>
    </location>
</feature>
<feature type="compositionally biased region" description="Basic and acidic residues" evidence="2">
    <location>
        <begin position="1997"/>
        <end position="2023"/>
    </location>
</feature>
<dbReference type="EMBL" id="BLXT01004100">
    <property type="protein sequence ID" value="GFO09482.1"/>
    <property type="molecule type" value="Genomic_DNA"/>
</dbReference>
<evidence type="ECO:0000256" key="2">
    <source>
        <dbReference type="SAM" id="MobiDB-lite"/>
    </source>
</evidence>
<feature type="compositionally biased region" description="Basic and acidic residues" evidence="2">
    <location>
        <begin position="1037"/>
        <end position="1076"/>
    </location>
</feature>
<feature type="compositionally biased region" description="Polar residues" evidence="2">
    <location>
        <begin position="2351"/>
        <end position="2361"/>
    </location>
</feature>
<feature type="region of interest" description="Disordered" evidence="2">
    <location>
        <begin position="259"/>
        <end position="307"/>
    </location>
</feature>
<feature type="coiled-coil region" evidence="1">
    <location>
        <begin position="1086"/>
        <end position="1164"/>
    </location>
</feature>
<organism evidence="3 4">
    <name type="scientific">Plakobranchus ocellatus</name>
    <dbReference type="NCBI Taxonomy" id="259542"/>
    <lineage>
        <taxon>Eukaryota</taxon>
        <taxon>Metazoa</taxon>
        <taxon>Spiralia</taxon>
        <taxon>Lophotrochozoa</taxon>
        <taxon>Mollusca</taxon>
        <taxon>Gastropoda</taxon>
        <taxon>Heterobranchia</taxon>
        <taxon>Euthyneura</taxon>
        <taxon>Panpulmonata</taxon>
        <taxon>Sacoglossa</taxon>
        <taxon>Placobranchoidea</taxon>
        <taxon>Plakobranchidae</taxon>
        <taxon>Plakobranchus</taxon>
    </lineage>
</organism>
<feature type="compositionally biased region" description="Polar residues" evidence="2">
    <location>
        <begin position="2164"/>
        <end position="2185"/>
    </location>
</feature>
<sequence length="2606" mass="297150">MEEEEVGREMEETEEEVGREKRAPKHRAAVAEGEATGAGESLKHSQRLLQQAKADHSEALGKIAALEKELSASRDSKEELMKKLTQAESTIETLTQHVTELSESDSVSRARREHEAVVSSLTQRHQREMLVVNEQLDLTRTELTAKSAELSQVREQLGEATHALEQAQVSRGETVNRLSRSLEESQRRCQELLEQLGSGGAAREVTMLKVKLEQSQESTRISEELCRTYQTEVKELKEQLSMLEAATTLGAFSTLSATSATSTVGGRAAQSADDSMTDLGIRRTLDFNSTPKSEERPEHSTQPPLDDDLVASLRSELERCLRSNREKRLEVTELKRQVKALTEKLEEAKGQVSELEKTCEDQKKRLSELGEFVGGEDGGVGPVEGRLRRDLDKLVREKQALLDDIKDYQQRLEEVGASEARLTEINAELSQQVSAMVAAGDQDKADALTRCQRTMEETGRITMENYRKEVEERHAAETEALTKRAERQIDDLKQQLKSALSELDDVKALYVNICQELAGQEAELTDKFKQQLEAETQKIEDRVELEKKEWREFIRDEIRKEEEEVRKAVDDGKMKALEAEIRAECEKEAEMKASQAQLQALQEQRDAVDAERQAWEKKRTAMETSLKEKTEEISKLSSELEETKAEFHLAEEKLNVLADKKTREENTAERPLDSARGEKRKEVADVERESAEKGNIATGEEQACLGSTGTRSPAETKIRCDKESEDVGEESSTRRKDEELNNNTDTKLYLGDKQLLGDANSDLPSREMIEDIERKLEEREQEIKRLTAALESGKEEVEEKEREMNSVRQKEQEALTSLKLREAEIVQLREKLEQQVVESAEEVALYKQKVEGLEAELEKRRAHSVQQVGKVERDLDGVLDSEEKSGKEKVGEGIGGAGMSHVSLTGLDDSTGLNSEQLRGAVARLQERLKVSIESSKAELQKQQELHRAELEKAARQREGKYQTELRYFLKEREEKGRARMDEALRDCEARHKEELGRVVRETEEASRQKFELSLREVRRVHEEEKKTLEASFNQRLAEERKRLRDEDNRSRNVDDEEGHKGKGAGHHDINMEEGKSLQVEVSSLKEKLRLERLAKEEKLRRLGEERDSQMVNMAVRHEKEEKALREKFEREKDEMKRMYEDQVKRLEKDLAVQERKLEGVMKELEVSVKAKATVEMLKVEAEVERRVEEKVRTEVEDRVRKEMEAELQGRVEEELKRVSEERKRMNEEFVKDEVEKQLKEKLQEERGKWFKDAEDYISCEVRRGVEDRVREEEVRRKEGFSKEVEDKVKWRLEEEQARFKKQSEERVKEKMEVEMKNLKRKFSTELGARIEREKSRLEQEVSEWKTKALKQMEKEREERMKEIAEEEREKWSRERKTQLERRVAEERKKLESELRKGRDQEILELRKELEEEMRKRIHKEKKEWEEEMKEEQERRRDMEEETETPGGVAESVSTEEKLKSEIEARTKACVERDKAVAFIRQREMSYREERQRLVAGLERCRGDLETMKGEHRLLEEKCTAMDRRYKEDMKNARLRRQEDLQKLRKTLEQEKEEAVALWEEKLTTLREEWRMAMEQAKSQGDLEKASFLTEVQKRAELALDKSPPAQAVSDTDSSTILELRDHYLNTVAKIKADVMSHVEEANARAAATMRAQIRKQRVKVVEEFKVKVKACLRAALIGQISEMCILSLENSIDSLTQQLISSTSAASSSSSSGNTSRSELSDNRVTSDHKHFSNAGGSKTSPRLAAVTFQDNFKISEKQLRGPSPQTVLSPRKNTVGVFDAFEDMWSRGDEVQKISGHLDPSSPSFQPAHVRALDRLSPQPHNVLSQLDKVDLFDSNNPPQRRTPTPTATANRNRSPARKSNLKPLHMEGNPPSQGLSDVYSPGAVRTPTLPEHELRPGLEDSPFVTTTRGSRPARGRDEDQIPAKHLGREAHSKSAAPDHEISPRDQIKKMEARARLANWARSGAAPWTSPVYGEGGSVDDQDQEYASDPGACEDDPRLGTREMLSHDGFRVPGPEAEKWVRSQKRNGSKVKDGRGQARRFEDCDEQSMDLETNKIMSYPNPAFSGNRSSKTHPSKGSYDQQERAYKSGAAVMAEDQFLSSDESVTSNVSHTSLVTLEPEEVTTGTALFKDTGGGGGGEGRRLGKNAVVSLISQNPVNSELPFTTRTVNNSSSVRTNRGSSPFRSKRSEGEEAESLRVPDYERIRAAVFQGAGGGKERIGPGQGHDLLTSSDDERSEDEFQAFPSKSADRARRGKFLVPTSTPLMKQGEIRSWSEGRADLRGGKGQGQRGKVRNEAQEEWGPDSWRHLGGHTFFESERLARQATGKGKRGTGQSEERESRRLREREPIPQQSGSLPQQSKARKSRDPRGLDGEDLVLRSAEHFPLSSAQFPSDLSRITQASGKEADLAPGMWRYRSLEDLIGGRSAGGGGGTDSQPLKIYKNTEEEEEEEEEEDRLDRRKRNQNIRSADVVSKRKGHESFLDEQSAYHQGGRASAPIQAMNSEFWERHKSCEEDEDEEEEEQWLKQVKDKEIFARQRKGNAKIQRSTSEQSLHTLRGGDSLSVGVDSRSFGQRELDGVDDLLAHYLSPARSSFDLRPFVRDEHF</sequence>
<feature type="region of interest" description="Disordered" evidence="2">
    <location>
        <begin position="1421"/>
        <end position="1460"/>
    </location>
</feature>
<feature type="compositionally biased region" description="Low complexity" evidence="2">
    <location>
        <begin position="1838"/>
        <end position="1856"/>
    </location>
</feature>
<reference evidence="3 4" key="1">
    <citation type="journal article" date="2021" name="Elife">
        <title>Chloroplast acquisition without the gene transfer in kleptoplastic sea slugs, Plakobranchus ocellatus.</title>
        <authorList>
            <person name="Maeda T."/>
            <person name="Takahashi S."/>
            <person name="Yoshida T."/>
            <person name="Shimamura S."/>
            <person name="Takaki Y."/>
            <person name="Nagai Y."/>
            <person name="Toyoda A."/>
            <person name="Suzuki Y."/>
            <person name="Arimoto A."/>
            <person name="Ishii H."/>
            <person name="Satoh N."/>
            <person name="Nishiyama T."/>
            <person name="Hasebe M."/>
            <person name="Maruyama T."/>
            <person name="Minagawa J."/>
            <person name="Obokata J."/>
            <person name="Shigenobu S."/>
        </authorList>
    </citation>
    <scope>NUCLEOTIDE SEQUENCE [LARGE SCALE GENOMIC DNA]</scope>
</reference>
<feature type="compositionally biased region" description="Low complexity" evidence="2">
    <location>
        <begin position="30"/>
        <end position="40"/>
    </location>
</feature>
<feature type="coiled-coil region" evidence="1">
    <location>
        <begin position="317"/>
        <end position="365"/>
    </location>
</feature>
<name>A0AAV4ARA7_9GAST</name>
<feature type="region of interest" description="Disordered" evidence="2">
    <location>
        <begin position="790"/>
        <end position="811"/>
    </location>
</feature>
<feature type="compositionally biased region" description="Acidic residues" evidence="2">
    <location>
        <begin position="2446"/>
        <end position="2456"/>
    </location>
</feature>
<feature type="compositionally biased region" description="Basic and acidic residues" evidence="2">
    <location>
        <begin position="1917"/>
        <end position="1948"/>
    </location>
</feature>
<feature type="region of interest" description="Disordered" evidence="2">
    <location>
        <begin position="1367"/>
        <end position="1396"/>
    </location>
</feature>
<feature type="region of interest" description="Disordered" evidence="2">
    <location>
        <begin position="2214"/>
        <end position="2481"/>
    </location>
</feature>
<dbReference type="PANTHER" id="PTHR10337">
    <property type="entry name" value="SHC TRANSFORMING PROTEIN"/>
    <property type="match status" value="1"/>
</dbReference>
<feature type="region of interest" description="Disordered" evidence="2">
    <location>
        <begin position="1833"/>
        <end position="1948"/>
    </location>
</feature>
<dbReference type="GO" id="GO:0007099">
    <property type="term" value="P:centriole replication"/>
    <property type="evidence" value="ECO:0007669"/>
    <property type="project" value="TreeGrafter"/>
</dbReference>